<dbReference type="CDD" id="cd11614">
    <property type="entry name" value="SAF_CpaB_FlgA_like"/>
    <property type="match status" value="1"/>
</dbReference>
<dbReference type="EMBL" id="CP066065">
    <property type="protein sequence ID" value="QQC44671.1"/>
    <property type="molecule type" value="Genomic_DNA"/>
</dbReference>
<accession>A0AAP9YCT2</accession>
<keyword evidence="3" id="KW-1185">Reference proteome</keyword>
<evidence type="ECO:0000313" key="3">
    <source>
        <dbReference type="Proteomes" id="UP000595220"/>
    </source>
</evidence>
<feature type="domain" description="SAF" evidence="1">
    <location>
        <begin position="32"/>
        <end position="89"/>
    </location>
</feature>
<protein>
    <submittedName>
        <fullName evidence="2">SAF domain-containing protein</fullName>
    </submittedName>
</protein>
<dbReference type="AlphaFoldDB" id="A0AAP9YCT2"/>
<organism evidence="2 3">
    <name type="scientific">Schaalia meyeri</name>
    <dbReference type="NCBI Taxonomy" id="52773"/>
    <lineage>
        <taxon>Bacteria</taxon>
        <taxon>Bacillati</taxon>
        <taxon>Actinomycetota</taxon>
        <taxon>Actinomycetes</taxon>
        <taxon>Actinomycetales</taxon>
        <taxon>Actinomycetaceae</taxon>
        <taxon>Schaalia</taxon>
    </lineage>
</organism>
<dbReference type="RefSeq" id="WP_074632975.1">
    <property type="nucleotide sequence ID" value="NZ_CP066065.1"/>
</dbReference>
<name>A0AAP9YCT2_9ACTO</name>
<dbReference type="Proteomes" id="UP000595220">
    <property type="component" value="Chromosome"/>
</dbReference>
<dbReference type="Pfam" id="PF08666">
    <property type="entry name" value="SAF"/>
    <property type="match status" value="1"/>
</dbReference>
<sequence length="197" mass="20631">MDRRFIIGVSLVVASVIAFSALSGLLRGGNHVYAVTTTIAPGDAITADNVKEVVVRVDTSVYAPTSDFPMGTRTTRLLTPGQLIMRADLATDEQGPSTDPGDMLRVAVTVSVGLPDGVADGTRIRLWSVPARSQSQSGNQAREIEGSFTFVRTIDSPSAQTRRGQRIEILANAQSLPTLLAAQSSTDGLAAVPVGAP</sequence>
<dbReference type="InterPro" id="IPR013974">
    <property type="entry name" value="SAF"/>
</dbReference>
<gene>
    <name evidence="2" type="ORF">I6H42_01315</name>
</gene>
<evidence type="ECO:0000313" key="2">
    <source>
        <dbReference type="EMBL" id="QQC44671.1"/>
    </source>
</evidence>
<proteinExistence type="predicted"/>
<reference evidence="2 3" key="1">
    <citation type="submission" date="2020-12" db="EMBL/GenBank/DDBJ databases">
        <title>FDA dAtabase for Regulatory Grade micrObial Sequences (FDA-ARGOS): Supporting development and validation of Infectious Disease Dx tests.</title>
        <authorList>
            <person name="Sproer C."/>
            <person name="Gronow S."/>
            <person name="Severitt S."/>
            <person name="Schroder I."/>
            <person name="Tallon L."/>
            <person name="Sadzewicz L."/>
            <person name="Zhao X."/>
            <person name="Boylan J."/>
            <person name="Ott S."/>
            <person name="Bowen H."/>
            <person name="Vavikolanu K."/>
            <person name="Mehta A."/>
            <person name="Aluvathingal J."/>
            <person name="Nadendla S."/>
            <person name="Lowell S."/>
            <person name="Myers T."/>
            <person name="Yan Y."/>
            <person name="Sichtig H."/>
        </authorList>
    </citation>
    <scope>NUCLEOTIDE SEQUENCE [LARGE SCALE GENOMIC DNA]</scope>
    <source>
        <strain evidence="2 3">FDAARGOS_985</strain>
    </source>
</reference>
<evidence type="ECO:0000259" key="1">
    <source>
        <dbReference type="Pfam" id="PF08666"/>
    </source>
</evidence>